<evidence type="ECO:0000313" key="2">
    <source>
        <dbReference type="EMBL" id="MDA3730516.1"/>
    </source>
</evidence>
<keyword evidence="3" id="KW-1185">Reference proteome</keyword>
<sequence length="929" mass="106225">MIDGVKARQTQAYTGDDLFQYQAPKCMRMPKDKSLETLFEHSDNQEEIYPSYSNKQETINEAVLSEEEKEMLLNLNEEELALLQEKGYEVEVLDYETIYKALINIKNEDTNQSITSKEAETVNNKIKRLKEHTDSMYTYAMQSEGTLTINDLYKGSFTGSSAINPITYTKQDIQNVLNLNGIELNTGNEWAADKLLNLGMEVSKGDVLKIQNIQAAVDGLESFEEGQQELEELQQRREEDALIQGEKLLYDKHSIEAIQKDLAEVDDRTIQEVIKDGELPNIQNLREKLFKNTEQITSQKKQADLDQDSDQEPAQDIGEIKKQINEIRARLNTESAQRLSSKMPLESSELAKVAEGLRQVDVEIQEEALVQADVEPTDENKQILQQVMDVTQKINQHKEFATTTQMPSSEVETLEQIHGAINSYEVHFSEAEVRFGESIKSVEMQIENFLEVHNLPTDTLTVESAKALIQNEMDLTVENLEAAKQALSQINDFLEVMNPYMAAKLIKEGINPYHCSVPNVLEWSKQTELKQTKETVARAIVSLEEKGLVNEEQKQSLIGLYKILNGVVENKEQVAGYLFKNQLPLTVEQLQEAVRYSGKKSHIEANIDDNFGELESLQYDSKTAKTLINEANEELKKLLEAVKVAESMPMQLERSGVDELEVLKSMLMPFVKATVKKELGKFDGVNTLPSSLLEKVDAIKGTSKEVLEVMKEHKIPLTISNIYWVDQMSKDPELYNKMLKETGMDNVLKDKDFPEKMEELEKVVEELREESHYHKEMSMEQGDILNYKNYKQLEEMLDVQKQLMDKEGFYQVPYCINGETKLVQFYVKEESKAKQMDKEGLTGIMRYETKELGTITTYFTIKGEHIGYEMRTESQQAAKALEKERQQLQQLLGQLGYQVTHEQYKEDTAKAEPIATQVLKGESEFEVII</sequence>
<accession>A0AA42IZW0</accession>
<dbReference type="EMBL" id="JAQIFT010000014">
    <property type="protein sequence ID" value="MDA3730516.1"/>
    <property type="molecule type" value="Genomic_DNA"/>
</dbReference>
<dbReference type="InterPro" id="IPR046207">
    <property type="entry name" value="DUF6240"/>
</dbReference>
<protein>
    <submittedName>
        <fullName evidence="2">DUF6240 domain-containing protein</fullName>
    </submittedName>
</protein>
<keyword evidence="1" id="KW-0175">Coiled coil</keyword>
<evidence type="ECO:0000256" key="1">
    <source>
        <dbReference type="SAM" id="Coils"/>
    </source>
</evidence>
<feature type="coiled-coil region" evidence="1">
    <location>
        <begin position="871"/>
        <end position="898"/>
    </location>
</feature>
<dbReference type="RefSeq" id="WP_271011130.1">
    <property type="nucleotide sequence ID" value="NZ_JAQIFT010000014.1"/>
</dbReference>
<feature type="coiled-coil region" evidence="1">
    <location>
        <begin position="614"/>
        <end position="648"/>
    </location>
</feature>
<gene>
    <name evidence="2" type="ORF">PBV87_03215</name>
</gene>
<evidence type="ECO:0000313" key="3">
    <source>
        <dbReference type="Proteomes" id="UP001169242"/>
    </source>
</evidence>
<organism evidence="2 3">
    <name type="scientific">Holtiella tumoricola</name>
    <dbReference type="NCBI Taxonomy" id="3018743"/>
    <lineage>
        <taxon>Bacteria</taxon>
        <taxon>Bacillati</taxon>
        <taxon>Bacillota</taxon>
        <taxon>Clostridia</taxon>
        <taxon>Lachnospirales</taxon>
        <taxon>Cellulosilyticaceae</taxon>
        <taxon>Holtiella</taxon>
    </lineage>
</organism>
<dbReference type="AlphaFoldDB" id="A0AA42IZW0"/>
<proteinExistence type="predicted"/>
<dbReference type="Pfam" id="PF19753">
    <property type="entry name" value="DUF6240"/>
    <property type="match status" value="1"/>
</dbReference>
<reference evidence="2" key="1">
    <citation type="journal article" date="2023" name="Int. J. Syst. Evol. Microbiol.">
        <title>&lt;i&gt;Holtiella tumoricola&lt;/i&gt; gen. nov. sp. nov., isolated from a human clinical sample.</title>
        <authorList>
            <person name="Allen-Vercoe E."/>
            <person name="Daigneault M.C."/>
            <person name="Vancuren S.J."/>
            <person name="Cochrane K."/>
            <person name="O'Neal L.L."/>
            <person name="Sankaranarayanan K."/>
            <person name="Lawson P.A."/>
        </authorList>
    </citation>
    <scope>NUCLEOTIDE SEQUENCE</scope>
    <source>
        <strain evidence="2">CC70A</strain>
    </source>
</reference>
<dbReference type="Proteomes" id="UP001169242">
    <property type="component" value="Unassembled WGS sequence"/>
</dbReference>
<name>A0AA42IZW0_9FIRM</name>
<comment type="caution">
    <text evidence="2">The sequence shown here is derived from an EMBL/GenBank/DDBJ whole genome shotgun (WGS) entry which is preliminary data.</text>
</comment>